<keyword evidence="5" id="KW-0762">Sugar transport</keyword>
<dbReference type="AlphaFoldDB" id="A0AAD3STR3"/>
<dbReference type="EMBL" id="BSYO01000017">
    <property type="protein sequence ID" value="GMH17438.1"/>
    <property type="molecule type" value="Genomic_DNA"/>
</dbReference>
<feature type="transmembrane region" description="Helical" evidence="10">
    <location>
        <begin position="309"/>
        <end position="329"/>
    </location>
</feature>
<proteinExistence type="inferred from homology"/>
<feature type="transmembrane region" description="Helical" evidence="10">
    <location>
        <begin position="259"/>
        <end position="279"/>
    </location>
</feature>
<name>A0AAD3STR3_NEPGR</name>
<comment type="pathway">
    <text evidence="2">Glycan biosynthesis; sucrose metabolism.</text>
</comment>
<evidence type="ECO:0000256" key="4">
    <source>
        <dbReference type="ARBA" id="ARBA00022448"/>
    </source>
</evidence>
<dbReference type="InterPro" id="IPR005989">
    <property type="entry name" value="Suc_symporter_pln"/>
</dbReference>
<dbReference type="CDD" id="cd17313">
    <property type="entry name" value="MFS_SLC45_SUC"/>
    <property type="match status" value="1"/>
</dbReference>
<evidence type="ECO:0000256" key="6">
    <source>
        <dbReference type="ARBA" id="ARBA00022692"/>
    </source>
</evidence>
<evidence type="ECO:0000256" key="7">
    <source>
        <dbReference type="ARBA" id="ARBA00022847"/>
    </source>
</evidence>
<keyword evidence="7" id="KW-0769">Symport</keyword>
<dbReference type="GO" id="GO:0008506">
    <property type="term" value="F:sucrose:proton symporter activity"/>
    <property type="evidence" value="ECO:0007669"/>
    <property type="project" value="TreeGrafter"/>
</dbReference>
<organism evidence="11 12">
    <name type="scientific">Nepenthes gracilis</name>
    <name type="common">Slender pitcher plant</name>
    <dbReference type="NCBI Taxonomy" id="150966"/>
    <lineage>
        <taxon>Eukaryota</taxon>
        <taxon>Viridiplantae</taxon>
        <taxon>Streptophyta</taxon>
        <taxon>Embryophyta</taxon>
        <taxon>Tracheophyta</taxon>
        <taxon>Spermatophyta</taxon>
        <taxon>Magnoliopsida</taxon>
        <taxon>eudicotyledons</taxon>
        <taxon>Gunneridae</taxon>
        <taxon>Pentapetalae</taxon>
        <taxon>Caryophyllales</taxon>
        <taxon>Nepenthaceae</taxon>
        <taxon>Nepenthes</taxon>
    </lineage>
</organism>
<comment type="subcellular location">
    <subcellularLocation>
        <location evidence="1">Membrane</location>
        <topology evidence="1">Multi-pass membrane protein</topology>
    </subcellularLocation>
</comment>
<keyword evidence="4" id="KW-0813">Transport</keyword>
<sequence>MDTNHESPELSSPLWKLLVVASIAAGVQFGWALQLSLLTPYVQHLGVPHTWASFIWLCGPISGMVVQPIVGYISDRLTSKFGRRKPFIASGTTLICVAVVFIGFAADIGKRFGDSLDSHTKPRAVAVFVTGFWILDIANNMVQDPTRAFLADLSKQDHRKMRIANAFFSFFMAVGNILGYAAGSFSKIYKLFPFTRTEACDIYCANLKTCFMLDIVFLLSLSIFALLTVSEPAFQKSSEHDDPFLKQVKSSFKNLGKPMWLLFLVTALNWIAWFPFLLYDTDWVGKEVFGGDVNGSDEKQRLYNMGVRAGSFGLMMTAATLGMMSLVVDPLSDVLGGARKLWGAVNFVLAVALAMTILVTKTAQRARRGIPPGAPPPKGVKAATMSLFAVMGVPQAVTFSIPFALASIFSSDSGAGHGYSIEEFLLAQMFVSVISGPWDALFGGGNLPAFVLGAVSAALSGMLALTVLPPQVPTHKIFCHLTLAKQV</sequence>
<dbReference type="Pfam" id="PF13347">
    <property type="entry name" value="MFS_2"/>
    <property type="match status" value="1"/>
</dbReference>
<dbReference type="NCBIfam" id="TIGR01301">
    <property type="entry name" value="GPH_sucrose"/>
    <property type="match status" value="1"/>
</dbReference>
<reference evidence="11" key="1">
    <citation type="submission" date="2023-05" db="EMBL/GenBank/DDBJ databases">
        <title>Nepenthes gracilis genome sequencing.</title>
        <authorList>
            <person name="Fukushima K."/>
        </authorList>
    </citation>
    <scope>NUCLEOTIDE SEQUENCE</scope>
    <source>
        <strain evidence="11">SING2019-196</strain>
    </source>
</reference>
<dbReference type="PANTHER" id="PTHR19432">
    <property type="entry name" value="SUGAR TRANSPORTER"/>
    <property type="match status" value="1"/>
</dbReference>
<comment type="similarity">
    <text evidence="3">Belongs to the glycoside-pentoside-hexuronide (GPH) cation symporter transporter (TC 2.A.2.4) family.</text>
</comment>
<evidence type="ECO:0000256" key="10">
    <source>
        <dbReference type="SAM" id="Phobius"/>
    </source>
</evidence>
<feature type="transmembrane region" description="Helical" evidence="10">
    <location>
        <begin position="53"/>
        <end position="74"/>
    </location>
</feature>
<protein>
    <submittedName>
        <fullName evidence="11">Uncharacterized protein</fullName>
    </submittedName>
</protein>
<dbReference type="GO" id="GO:0005773">
    <property type="term" value="C:vacuole"/>
    <property type="evidence" value="ECO:0007669"/>
    <property type="project" value="TreeGrafter"/>
</dbReference>
<feature type="transmembrane region" description="Helical" evidence="10">
    <location>
        <begin position="14"/>
        <end position="33"/>
    </location>
</feature>
<evidence type="ECO:0000313" key="12">
    <source>
        <dbReference type="Proteomes" id="UP001279734"/>
    </source>
</evidence>
<comment type="caution">
    <text evidence="11">The sequence shown here is derived from an EMBL/GenBank/DDBJ whole genome shotgun (WGS) entry which is preliminary data.</text>
</comment>
<keyword evidence="6 10" id="KW-0812">Transmembrane</keyword>
<evidence type="ECO:0000256" key="2">
    <source>
        <dbReference type="ARBA" id="ARBA00004914"/>
    </source>
</evidence>
<dbReference type="InterPro" id="IPR036259">
    <property type="entry name" value="MFS_trans_sf"/>
</dbReference>
<dbReference type="PANTHER" id="PTHR19432:SF70">
    <property type="entry name" value="SUCROSE TRANSPORT PROTEIN SUC1-RELATED"/>
    <property type="match status" value="1"/>
</dbReference>
<dbReference type="Gene3D" id="1.20.1250.20">
    <property type="entry name" value="MFS general substrate transporter like domains"/>
    <property type="match status" value="1"/>
</dbReference>
<evidence type="ECO:0000256" key="5">
    <source>
        <dbReference type="ARBA" id="ARBA00022597"/>
    </source>
</evidence>
<dbReference type="SUPFAM" id="SSF103473">
    <property type="entry name" value="MFS general substrate transporter"/>
    <property type="match status" value="1"/>
</dbReference>
<feature type="transmembrane region" description="Helical" evidence="10">
    <location>
        <begin position="86"/>
        <end position="104"/>
    </location>
</feature>
<dbReference type="Proteomes" id="UP001279734">
    <property type="component" value="Unassembled WGS sequence"/>
</dbReference>
<evidence type="ECO:0000313" key="11">
    <source>
        <dbReference type="EMBL" id="GMH17438.1"/>
    </source>
</evidence>
<evidence type="ECO:0000256" key="9">
    <source>
        <dbReference type="ARBA" id="ARBA00023136"/>
    </source>
</evidence>
<evidence type="ECO:0000256" key="3">
    <source>
        <dbReference type="ARBA" id="ARBA00007134"/>
    </source>
</evidence>
<feature type="transmembrane region" description="Helical" evidence="10">
    <location>
        <begin position="163"/>
        <end position="183"/>
    </location>
</feature>
<gene>
    <name evidence="11" type="ORF">Nepgr_019279</name>
</gene>
<accession>A0AAD3STR3</accession>
<keyword evidence="9 10" id="KW-0472">Membrane</keyword>
<evidence type="ECO:0000256" key="1">
    <source>
        <dbReference type="ARBA" id="ARBA00004141"/>
    </source>
</evidence>
<keyword evidence="8 10" id="KW-1133">Transmembrane helix</keyword>
<feature type="transmembrane region" description="Helical" evidence="10">
    <location>
        <begin position="124"/>
        <end position="142"/>
    </location>
</feature>
<feature type="transmembrane region" description="Helical" evidence="10">
    <location>
        <begin position="447"/>
        <end position="468"/>
    </location>
</feature>
<evidence type="ECO:0000256" key="8">
    <source>
        <dbReference type="ARBA" id="ARBA00022989"/>
    </source>
</evidence>
<keyword evidence="12" id="KW-1185">Reference proteome</keyword>
<dbReference type="GO" id="GO:0005886">
    <property type="term" value="C:plasma membrane"/>
    <property type="evidence" value="ECO:0007669"/>
    <property type="project" value="InterPro"/>
</dbReference>
<feature type="transmembrane region" description="Helical" evidence="10">
    <location>
        <begin position="383"/>
        <end position="409"/>
    </location>
</feature>
<feature type="transmembrane region" description="Helical" evidence="10">
    <location>
        <begin position="341"/>
        <end position="363"/>
    </location>
</feature>